<dbReference type="PROSITE" id="PS00198">
    <property type="entry name" value="4FE4S_FER_1"/>
    <property type="match status" value="1"/>
</dbReference>
<evidence type="ECO:0000256" key="1">
    <source>
        <dbReference type="ARBA" id="ARBA00022723"/>
    </source>
</evidence>
<dbReference type="InterPro" id="IPR052977">
    <property type="entry name" value="Polyferredoxin-like_ET"/>
</dbReference>
<dbReference type="InterPro" id="IPR007345">
    <property type="entry name" value="Polysacch_pyruvyl_Trfase"/>
</dbReference>
<dbReference type="PANTHER" id="PTHR43193">
    <property type="match status" value="1"/>
</dbReference>
<dbReference type="GO" id="GO:0051536">
    <property type="term" value="F:iron-sulfur cluster binding"/>
    <property type="evidence" value="ECO:0007669"/>
    <property type="project" value="UniProtKB-KW"/>
</dbReference>
<evidence type="ECO:0000259" key="5">
    <source>
        <dbReference type="PROSITE" id="PS51379"/>
    </source>
</evidence>
<evidence type="ECO:0000256" key="4">
    <source>
        <dbReference type="SAM" id="Coils"/>
    </source>
</evidence>
<evidence type="ECO:0000313" key="6">
    <source>
        <dbReference type="EMBL" id="TXJ53095.1"/>
    </source>
</evidence>
<keyword evidence="4" id="KW-0175">Coiled coil</keyword>
<name>A0A5C8FUD0_9SPIR</name>
<evidence type="ECO:0000256" key="3">
    <source>
        <dbReference type="ARBA" id="ARBA00023014"/>
    </source>
</evidence>
<protein>
    <submittedName>
        <fullName evidence="6">4Fe-4S dicluster domain-containing protein</fullName>
    </submittedName>
</protein>
<evidence type="ECO:0000256" key="2">
    <source>
        <dbReference type="ARBA" id="ARBA00023004"/>
    </source>
</evidence>
<keyword evidence="1" id="KW-0479">Metal-binding</keyword>
<dbReference type="AlphaFoldDB" id="A0A5C8FUD0"/>
<dbReference type="Pfam" id="PF04432">
    <property type="entry name" value="FrhB_FdhB_C"/>
    <property type="match status" value="1"/>
</dbReference>
<dbReference type="GO" id="GO:0046872">
    <property type="term" value="F:metal ion binding"/>
    <property type="evidence" value="ECO:0007669"/>
    <property type="project" value="UniProtKB-KW"/>
</dbReference>
<dbReference type="EMBL" id="SAYE01000003">
    <property type="protein sequence ID" value="TXJ53095.1"/>
    <property type="molecule type" value="Genomic_DNA"/>
</dbReference>
<dbReference type="InterPro" id="IPR017896">
    <property type="entry name" value="4Fe4S_Fe-S-bd"/>
</dbReference>
<proteinExistence type="predicted"/>
<organism evidence="6 7">
    <name type="scientific">Brachyspira aalborgi</name>
    <dbReference type="NCBI Taxonomy" id="29522"/>
    <lineage>
        <taxon>Bacteria</taxon>
        <taxon>Pseudomonadati</taxon>
        <taxon>Spirochaetota</taxon>
        <taxon>Spirochaetia</taxon>
        <taxon>Brachyspirales</taxon>
        <taxon>Brachyspiraceae</taxon>
        <taxon>Brachyspira</taxon>
    </lineage>
</organism>
<feature type="domain" description="4Fe-4S ferredoxin-type" evidence="5">
    <location>
        <begin position="12"/>
        <end position="41"/>
    </location>
</feature>
<dbReference type="PANTHER" id="PTHR43193:SF2">
    <property type="entry name" value="POLYFERREDOXIN PROTEIN FWDF"/>
    <property type="match status" value="1"/>
</dbReference>
<gene>
    <name evidence="6" type="ORF">EPJ84_01820</name>
</gene>
<feature type="coiled-coil region" evidence="4">
    <location>
        <begin position="712"/>
        <end position="739"/>
    </location>
</feature>
<reference evidence="6 7" key="1">
    <citation type="journal article" date="1992" name="Lakartidningen">
        <title>[Penicillin V and not amoxicillin is the first choice preparation in acute otitis].</title>
        <authorList>
            <person name="Kamme C."/>
            <person name="Lundgren K."/>
            <person name="Prellner K."/>
        </authorList>
    </citation>
    <scope>NUCLEOTIDE SEQUENCE [LARGE SCALE GENOMIC DNA]</scope>
    <source>
        <strain evidence="6 7">PC3939II</strain>
    </source>
</reference>
<accession>A0A5C8FUD0</accession>
<keyword evidence="3" id="KW-0411">Iron-sulfur</keyword>
<dbReference type="InterPro" id="IPR017900">
    <property type="entry name" value="4Fe4S_Fe_S_CS"/>
</dbReference>
<comment type="caution">
    <text evidence="6">The sequence shown here is derived from an EMBL/GenBank/DDBJ whole genome shotgun (WGS) entry which is preliminary data.</text>
</comment>
<dbReference type="Pfam" id="PF04230">
    <property type="entry name" value="PS_pyruv_trans"/>
    <property type="match status" value="1"/>
</dbReference>
<dbReference type="SUPFAM" id="SSF54862">
    <property type="entry name" value="4Fe-4S ferredoxins"/>
    <property type="match status" value="1"/>
</dbReference>
<dbReference type="Gene3D" id="3.30.70.20">
    <property type="match status" value="1"/>
</dbReference>
<dbReference type="InterPro" id="IPR007525">
    <property type="entry name" value="FrhB_FdhB_C"/>
</dbReference>
<feature type="domain" description="4Fe-4S ferredoxin-type" evidence="5">
    <location>
        <begin position="46"/>
        <end position="75"/>
    </location>
</feature>
<dbReference type="Proteomes" id="UP000322307">
    <property type="component" value="Unassembled WGS sequence"/>
</dbReference>
<dbReference type="Pfam" id="PF12838">
    <property type="entry name" value="Fer4_7"/>
    <property type="match status" value="1"/>
</dbReference>
<sequence length="766" mass="90091">MIKLHEKNNGNNINILDKKECTGCSVCAQVCPHNCIKMIETKEGFHYPVIDEKLCTDCGLCVKKCHALNDNFKTDFNQEFYDVRANDEIRMKSSSGGMFTLIADYVFENNGFVCGASWRKDWLGVEHIIIDDKKDLDKLRYSKYMESSLGNIFSEIKKLLNDKKLVLFSGTPCQVSALNFYLGRDYENLITVDFLCNSVVPQKVWRKYLFEKIKDTNEIEYISFRDKNIFGCVCGGLYIKFADGEEYLQKDNDIYMKAFLNHTSVKEECLHCKYRRFERVGDITIGDYWSMVAKEKEDKGISLVKISSAKGSEVFEQIKRFCRHKKVNIIHDGFGNFITPIFTSRKYFFDNLDKEDFETLYKNCSNTKYNIGIVNMMFTNNAGGVMTYYALYKLIESLGYNPILIYNKFVSKNLYDNTMGCKTALKYCNVGNSVYSKEVLNKYNKLCNTFIVGSDQIWNYPHLIFYSLLDFATNDKKKIAFSTSYRKINLDFDKNIKFKYYIKQFDNVLLREDAYINTLKNEFDIEAKQVLDPVFLIDNYDDLINNSNLNIDYEFILVYCVYFENNILELLDYISNTMNIKIVKIQAINGCREDLEYSAEDFLYYMKNCKYLITDSYHGFCFGLIFNKNIIISLNNRANYRILSLTKLFNIQNRIVGSYKDLEDRNLLFENMDYDKINKKLDIEKKKSIEFLKKCLETKKIVKEDGYKDDLINLLINENTDLNNKINDLNKNIWKLSEINNKIINTLAWWIPIRKWRDNFRNKFKI</sequence>
<keyword evidence="2" id="KW-0408">Iron</keyword>
<dbReference type="PROSITE" id="PS51379">
    <property type="entry name" value="4FE4S_FER_2"/>
    <property type="match status" value="2"/>
</dbReference>
<dbReference type="RefSeq" id="WP_147717418.1">
    <property type="nucleotide sequence ID" value="NZ_SAYE01000003.1"/>
</dbReference>
<evidence type="ECO:0000313" key="7">
    <source>
        <dbReference type="Proteomes" id="UP000322307"/>
    </source>
</evidence>